<dbReference type="InterPro" id="IPR017871">
    <property type="entry name" value="ABC_transporter-like_CS"/>
</dbReference>
<organism evidence="5 6">
    <name type="scientific">Eubacterium ruminantium</name>
    <dbReference type="NCBI Taxonomy" id="42322"/>
    <lineage>
        <taxon>Bacteria</taxon>
        <taxon>Bacillati</taxon>
        <taxon>Bacillota</taxon>
        <taxon>Clostridia</taxon>
        <taxon>Eubacteriales</taxon>
        <taxon>Eubacteriaceae</taxon>
        <taxon>Eubacterium</taxon>
    </lineage>
</organism>
<reference evidence="5 6" key="1">
    <citation type="submission" date="2017-02" db="EMBL/GenBank/DDBJ databases">
        <authorList>
            <person name="Peterson S.W."/>
        </authorList>
    </citation>
    <scope>NUCLEOTIDE SEQUENCE [LARGE SCALE GENOMIC DNA]</scope>
    <source>
        <strain evidence="5 6">ATCC 17233</strain>
    </source>
</reference>
<dbReference type="SUPFAM" id="SSF52540">
    <property type="entry name" value="P-loop containing nucleoside triphosphate hydrolases"/>
    <property type="match status" value="1"/>
</dbReference>
<evidence type="ECO:0000313" key="5">
    <source>
        <dbReference type="EMBL" id="SKA01643.1"/>
    </source>
</evidence>
<dbReference type="InterPro" id="IPR003439">
    <property type="entry name" value="ABC_transporter-like_ATP-bd"/>
</dbReference>
<keyword evidence="6" id="KW-1185">Reference proteome</keyword>
<dbReference type="GO" id="GO:0005524">
    <property type="term" value="F:ATP binding"/>
    <property type="evidence" value="ECO:0007669"/>
    <property type="project" value="UniProtKB-KW"/>
</dbReference>
<dbReference type="EMBL" id="FUXA01000019">
    <property type="protein sequence ID" value="SKA01643.1"/>
    <property type="molecule type" value="Genomic_DNA"/>
</dbReference>
<dbReference type="InterPro" id="IPR050763">
    <property type="entry name" value="ABC_transporter_ATP-binding"/>
</dbReference>
<dbReference type="PANTHER" id="PTHR42711:SF1">
    <property type="entry name" value="ABC-TRANSPORT PROTEIN, ATP-BINDING COMPONENT"/>
    <property type="match status" value="1"/>
</dbReference>
<dbReference type="Gene3D" id="3.40.50.300">
    <property type="entry name" value="P-loop containing nucleotide triphosphate hydrolases"/>
    <property type="match status" value="1"/>
</dbReference>
<evidence type="ECO:0000313" key="6">
    <source>
        <dbReference type="Proteomes" id="UP000189857"/>
    </source>
</evidence>
<dbReference type="RefSeq" id="WP_078788144.1">
    <property type="nucleotide sequence ID" value="NZ_FMTO01000023.1"/>
</dbReference>
<feature type="domain" description="ABC transporter" evidence="4">
    <location>
        <begin position="3"/>
        <end position="240"/>
    </location>
</feature>
<keyword evidence="2" id="KW-0547">Nucleotide-binding</keyword>
<dbReference type="InterPro" id="IPR027417">
    <property type="entry name" value="P-loop_NTPase"/>
</dbReference>
<dbReference type="SMART" id="SM00382">
    <property type="entry name" value="AAA"/>
    <property type="match status" value="1"/>
</dbReference>
<gene>
    <name evidence="5" type="ORF">SAMN02745110_02352</name>
</gene>
<evidence type="ECO:0000256" key="2">
    <source>
        <dbReference type="ARBA" id="ARBA00022741"/>
    </source>
</evidence>
<keyword evidence="1" id="KW-0813">Transport</keyword>
<proteinExistence type="predicted"/>
<evidence type="ECO:0000256" key="1">
    <source>
        <dbReference type="ARBA" id="ARBA00022448"/>
    </source>
</evidence>
<dbReference type="Proteomes" id="UP000189857">
    <property type="component" value="Unassembled WGS sequence"/>
</dbReference>
<evidence type="ECO:0000256" key="3">
    <source>
        <dbReference type="ARBA" id="ARBA00022840"/>
    </source>
</evidence>
<evidence type="ECO:0000259" key="4">
    <source>
        <dbReference type="PROSITE" id="PS50893"/>
    </source>
</evidence>
<keyword evidence="3 5" id="KW-0067">ATP-binding</keyword>
<dbReference type="Pfam" id="PF00005">
    <property type="entry name" value="ABC_tran"/>
    <property type="match status" value="1"/>
</dbReference>
<accession>A0A1T4QCY3</accession>
<dbReference type="OrthoDB" id="9775135at2"/>
<protein>
    <submittedName>
        <fullName evidence="5">ABC-2 type transport system ATP-binding protein</fullName>
    </submittedName>
</protein>
<dbReference type="InterPro" id="IPR003593">
    <property type="entry name" value="AAA+_ATPase"/>
</dbReference>
<dbReference type="PROSITE" id="PS00211">
    <property type="entry name" value="ABC_TRANSPORTER_1"/>
    <property type="match status" value="1"/>
</dbReference>
<dbReference type="PANTHER" id="PTHR42711">
    <property type="entry name" value="ABC TRANSPORTER ATP-BINDING PROTEIN"/>
    <property type="match status" value="1"/>
</dbReference>
<sequence length="252" mass="28652">MSIEVEKLSKVYKLKKSQKKVAVDDISFTIPSGEIVGFIGPNGAGKSTTIKMLTGILVPDGGTISIDGMNFKKNRKQIMYKIGVVFGQKSVLCWDIPVLDTLKLFKDMYKVSDSVYEENMRLFRDVLGIDEFINQPPRLLSLGQRMKADLAASLIYNPDILFLDEPTIGIDVLSKERIRDFIQKINRERHTTIILTTHDVSDIETLCEKMIIIDKGSLIYDGTLEDLKDKYKTTDLEEIIKNIYRNGEMKYA</sequence>
<dbReference type="PROSITE" id="PS50893">
    <property type="entry name" value="ABC_TRANSPORTER_2"/>
    <property type="match status" value="1"/>
</dbReference>
<dbReference type="AlphaFoldDB" id="A0A1T4QCY3"/>
<dbReference type="GO" id="GO:0016887">
    <property type="term" value="F:ATP hydrolysis activity"/>
    <property type="evidence" value="ECO:0007669"/>
    <property type="project" value="InterPro"/>
</dbReference>
<name>A0A1T4QCY3_9FIRM</name>